<feature type="transmembrane region" description="Helical" evidence="2">
    <location>
        <begin position="58"/>
        <end position="85"/>
    </location>
</feature>
<evidence type="ECO:0000313" key="3">
    <source>
        <dbReference type="EMBL" id="KAK1640967.1"/>
    </source>
</evidence>
<keyword evidence="2" id="KW-0812">Transmembrane</keyword>
<comment type="caution">
    <text evidence="3">The sequence shown here is derived from an EMBL/GenBank/DDBJ whole genome shotgun (WGS) entry which is preliminary data.</text>
</comment>
<feature type="transmembrane region" description="Helical" evidence="2">
    <location>
        <begin position="12"/>
        <end position="38"/>
    </location>
</feature>
<evidence type="ECO:0000256" key="2">
    <source>
        <dbReference type="SAM" id="Phobius"/>
    </source>
</evidence>
<evidence type="ECO:0000256" key="1">
    <source>
        <dbReference type="SAM" id="MobiDB-lite"/>
    </source>
</evidence>
<proteinExistence type="predicted"/>
<sequence>MTACLIPLSRFWFSLIIGIPSPFLFPFPSALITQVFVLRLHPLNCGRGGGSINLRYGVLGSALLLALTPIALVLPAYCPLFLLAVSGSVEASGQAKSPSTPVPYPPPTCTPPPTPLVSQ</sequence>
<evidence type="ECO:0000313" key="4">
    <source>
        <dbReference type="Proteomes" id="UP001243989"/>
    </source>
</evidence>
<feature type="region of interest" description="Disordered" evidence="1">
    <location>
        <begin position="92"/>
        <end position="119"/>
    </location>
</feature>
<keyword evidence="4" id="KW-1185">Reference proteome</keyword>
<dbReference type="AlphaFoldDB" id="A0AAJ0A2L4"/>
<accession>A0AAJ0A2L4</accession>
<gene>
    <name evidence="3" type="ORF">BDP81DRAFT_125321</name>
</gene>
<feature type="compositionally biased region" description="Pro residues" evidence="1">
    <location>
        <begin position="100"/>
        <end position="119"/>
    </location>
</feature>
<keyword evidence="2" id="KW-1133">Transmembrane helix</keyword>
<dbReference type="EMBL" id="JAHMHQ010000003">
    <property type="protein sequence ID" value="KAK1640967.1"/>
    <property type="molecule type" value="Genomic_DNA"/>
</dbReference>
<name>A0AAJ0A2L4_9PEZI</name>
<organism evidence="3 4">
    <name type="scientific">Colletotrichum phormii</name>
    <dbReference type="NCBI Taxonomy" id="359342"/>
    <lineage>
        <taxon>Eukaryota</taxon>
        <taxon>Fungi</taxon>
        <taxon>Dikarya</taxon>
        <taxon>Ascomycota</taxon>
        <taxon>Pezizomycotina</taxon>
        <taxon>Sordariomycetes</taxon>
        <taxon>Hypocreomycetidae</taxon>
        <taxon>Glomerellales</taxon>
        <taxon>Glomerellaceae</taxon>
        <taxon>Colletotrichum</taxon>
        <taxon>Colletotrichum acutatum species complex</taxon>
    </lineage>
</organism>
<dbReference type="Proteomes" id="UP001243989">
    <property type="component" value="Unassembled WGS sequence"/>
</dbReference>
<dbReference type="GeneID" id="85466520"/>
<reference evidence="3" key="1">
    <citation type="submission" date="2021-06" db="EMBL/GenBank/DDBJ databases">
        <title>Comparative genomics, transcriptomics and evolutionary studies reveal genomic signatures of adaptation to plant cell wall in hemibiotrophic fungi.</title>
        <authorList>
            <consortium name="DOE Joint Genome Institute"/>
            <person name="Baroncelli R."/>
            <person name="Diaz J.F."/>
            <person name="Benocci T."/>
            <person name="Peng M."/>
            <person name="Battaglia E."/>
            <person name="Haridas S."/>
            <person name="Andreopoulos W."/>
            <person name="Labutti K."/>
            <person name="Pangilinan J."/>
            <person name="Floch G.L."/>
            <person name="Makela M.R."/>
            <person name="Henrissat B."/>
            <person name="Grigoriev I.V."/>
            <person name="Crouch J.A."/>
            <person name="De Vries R.P."/>
            <person name="Sukno S.A."/>
            <person name="Thon M.R."/>
        </authorList>
    </citation>
    <scope>NUCLEOTIDE SEQUENCE</scope>
    <source>
        <strain evidence="3">CBS 102054</strain>
    </source>
</reference>
<protein>
    <submittedName>
        <fullName evidence="3">Uncharacterized protein</fullName>
    </submittedName>
</protein>
<keyword evidence="2" id="KW-0472">Membrane</keyword>
<dbReference type="RefSeq" id="XP_060449574.1">
    <property type="nucleotide sequence ID" value="XM_060581658.1"/>
</dbReference>